<feature type="domain" description="HTH lysR-type" evidence="5">
    <location>
        <begin position="1"/>
        <end position="59"/>
    </location>
</feature>
<evidence type="ECO:0000313" key="6">
    <source>
        <dbReference type="EMBL" id="MBM2765419.1"/>
    </source>
</evidence>
<dbReference type="InterPro" id="IPR000847">
    <property type="entry name" value="LysR_HTH_N"/>
</dbReference>
<dbReference type="GO" id="GO:0006351">
    <property type="term" value="P:DNA-templated transcription"/>
    <property type="evidence" value="ECO:0007669"/>
    <property type="project" value="TreeGrafter"/>
</dbReference>
<dbReference type="PANTHER" id="PTHR30537">
    <property type="entry name" value="HTH-TYPE TRANSCRIPTIONAL REGULATOR"/>
    <property type="match status" value="1"/>
</dbReference>
<protein>
    <submittedName>
        <fullName evidence="7">LysR family transcriptional regulator</fullName>
    </submittedName>
</protein>
<accession>A0A6P2G2X3</accession>
<evidence type="ECO:0000259" key="5">
    <source>
        <dbReference type="PROSITE" id="PS50931"/>
    </source>
</evidence>
<dbReference type="GeneID" id="56498704"/>
<evidence type="ECO:0000256" key="3">
    <source>
        <dbReference type="ARBA" id="ARBA00023125"/>
    </source>
</evidence>
<gene>
    <name evidence="7" type="ORF">BAN20980_00674</name>
    <name evidence="6" type="ORF">JQK92_03165</name>
</gene>
<reference evidence="6 9" key="2">
    <citation type="submission" date="2021-02" db="EMBL/GenBank/DDBJ databases">
        <title>Draft genome of the type strains Burkholderia anthina DSM16086.</title>
        <authorList>
            <person name="Hertel R."/>
            <person name="Meissner J."/>
            <person name="Poehlein A."/>
            <person name="Daniel R."/>
            <person name="Commichau F.M."/>
        </authorList>
    </citation>
    <scope>NUCLEOTIDE SEQUENCE [LARGE SCALE GENOMIC DNA]</scope>
    <source>
        <strain evidence="6 9">DSM 16086</strain>
    </source>
</reference>
<dbReference type="Gene3D" id="1.10.10.10">
    <property type="entry name" value="Winged helix-like DNA-binding domain superfamily/Winged helix DNA-binding domain"/>
    <property type="match status" value="1"/>
</dbReference>
<dbReference type="InterPro" id="IPR058163">
    <property type="entry name" value="LysR-type_TF_proteobact-type"/>
</dbReference>
<dbReference type="InterPro" id="IPR036390">
    <property type="entry name" value="WH_DNA-bd_sf"/>
</dbReference>
<organism evidence="7 8">
    <name type="scientific">Burkholderia anthina</name>
    <dbReference type="NCBI Taxonomy" id="179879"/>
    <lineage>
        <taxon>Bacteria</taxon>
        <taxon>Pseudomonadati</taxon>
        <taxon>Pseudomonadota</taxon>
        <taxon>Betaproteobacteria</taxon>
        <taxon>Burkholderiales</taxon>
        <taxon>Burkholderiaceae</taxon>
        <taxon>Burkholderia</taxon>
        <taxon>Burkholderia cepacia complex</taxon>
    </lineage>
</organism>
<reference evidence="7 8" key="1">
    <citation type="submission" date="2019-09" db="EMBL/GenBank/DDBJ databases">
        <authorList>
            <person name="Depoorter E."/>
        </authorList>
    </citation>
    <scope>NUCLEOTIDE SEQUENCE [LARGE SCALE GENOMIC DNA]</scope>
    <source>
        <strain evidence="7">LMG 20980</strain>
    </source>
</reference>
<evidence type="ECO:0000313" key="9">
    <source>
        <dbReference type="Proteomes" id="UP000755577"/>
    </source>
</evidence>
<dbReference type="EMBL" id="CABVLY010000002">
    <property type="protein sequence ID" value="VVU47980.1"/>
    <property type="molecule type" value="Genomic_DNA"/>
</dbReference>
<dbReference type="RefSeq" id="WP_174925144.1">
    <property type="nucleotide sequence ID" value="NZ_CABVLY010000002.1"/>
</dbReference>
<sequence>MDRLLAMRLFTCIVDSGSFTRAAQQLGMQRASATQIMKQLESHLGARLLVRTTRHVSATVDGAAYYRRCVDILDGIDEAEASFSHAARHPQGALKVDLASSFARLVVIPALPEFFMRYPQVTLDISVGDRRVDLARESVDCVVRIGELTDSSLVARRVGLLEQVTCASPGYLAAHGRPRNFADLAKHREVAYVSASSGKRVPLVFGTDGNARTTELPASVSVNNGDAYVTACEAGLGIIQVPRYHVAEKLRGGTLTEILTRLRPPPLPLSVLYPHRGHLSPRLRVFIDWIGELVRERAW</sequence>
<dbReference type="Proteomes" id="UP000755577">
    <property type="component" value="Unassembled WGS sequence"/>
</dbReference>
<dbReference type="PROSITE" id="PS50931">
    <property type="entry name" value="HTH_LYSR"/>
    <property type="match status" value="1"/>
</dbReference>
<dbReference type="PANTHER" id="PTHR30537:SF72">
    <property type="entry name" value="LYSR FAMILY TRANSCRIPTIONAL REGULATOR"/>
    <property type="match status" value="1"/>
</dbReference>
<dbReference type="Proteomes" id="UP000494201">
    <property type="component" value="Unassembled WGS sequence"/>
</dbReference>
<keyword evidence="9" id="KW-1185">Reference proteome</keyword>
<dbReference type="InterPro" id="IPR005119">
    <property type="entry name" value="LysR_subst-bd"/>
</dbReference>
<name>A0A6P2G2X3_9BURK</name>
<dbReference type="GO" id="GO:0043565">
    <property type="term" value="F:sequence-specific DNA binding"/>
    <property type="evidence" value="ECO:0007669"/>
    <property type="project" value="TreeGrafter"/>
</dbReference>
<dbReference type="Pfam" id="PF00126">
    <property type="entry name" value="HTH_1"/>
    <property type="match status" value="1"/>
</dbReference>
<keyword evidence="3" id="KW-0238">DNA-binding</keyword>
<dbReference type="Pfam" id="PF03466">
    <property type="entry name" value="LysR_substrate"/>
    <property type="match status" value="1"/>
</dbReference>
<evidence type="ECO:0000256" key="1">
    <source>
        <dbReference type="ARBA" id="ARBA00009437"/>
    </source>
</evidence>
<evidence type="ECO:0000256" key="4">
    <source>
        <dbReference type="ARBA" id="ARBA00023163"/>
    </source>
</evidence>
<dbReference type="EMBL" id="JAFCIQ010000002">
    <property type="protein sequence ID" value="MBM2765419.1"/>
    <property type="molecule type" value="Genomic_DNA"/>
</dbReference>
<comment type="similarity">
    <text evidence="1">Belongs to the LysR transcriptional regulatory family.</text>
</comment>
<evidence type="ECO:0000313" key="8">
    <source>
        <dbReference type="Proteomes" id="UP000494201"/>
    </source>
</evidence>
<evidence type="ECO:0000256" key="2">
    <source>
        <dbReference type="ARBA" id="ARBA00023015"/>
    </source>
</evidence>
<dbReference type="SUPFAM" id="SSF53850">
    <property type="entry name" value="Periplasmic binding protein-like II"/>
    <property type="match status" value="1"/>
</dbReference>
<dbReference type="FunFam" id="1.10.10.10:FF:000001">
    <property type="entry name" value="LysR family transcriptional regulator"/>
    <property type="match status" value="1"/>
</dbReference>
<dbReference type="AlphaFoldDB" id="A0A6P2G2X3"/>
<dbReference type="SUPFAM" id="SSF46785">
    <property type="entry name" value="Winged helix' DNA-binding domain"/>
    <property type="match status" value="1"/>
</dbReference>
<evidence type="ECO:0000313" key="7">
    <source>
        <dbReference type="EMBL" id="VVU47980.1"/>
    </source>
</evidence>
<dbReference type="CDD" id="cd08472">
    <property type="entry name" value="PBP2_CrgA_like_3"/>
    <property type="match status" value="1"/>
</dbReference>
<keyword evidence="4" id="KW-0804">Transcription</keyword>
<dbReference type="FunFam" id="3.40.190.290:FF:000001">
    <property type="entry name" value="Transcriptional regulator, LysR family"/>
    <property type="match status" value="1"/>
</dbReference>
<dbReference type="InterPro" id="IPR036388">
    <property type="entry name" value="WH-like_DNA-bd_sf"/>
</dbReference>
<proteinExistence type="inferred from homology"/>
<dbReference type="GO" id="GO:0003700">
    <property type="term" value="F:DNA-binding transcription factor activity"/>
    <property type="evidence" value="ECO:0007669"/>
    <property type="project" value="InterPro"/>
</dbReference>
<keyword evidence="2" id="KW-0805">Transcription regulation</keyword>
<dbReference type="Gene3D" id="3.40.190.290">
    <property type="match status" value="1"/>
</dbReference>